<gene>
    <name evidence="1" type="ORF">T265_05306</name>
</gene>
<organism evidence="1 2">
    <name type="scientific">Opisthorchis viverrini</name>
    <name type="common">Southeast Asian liver fluke</name>
    <dbReference type="NCBI Taxonomy" id="6198"/>
    <lineage>
        <taxon>Eukaryota</taxon>
        <taxon>Metazoa</taxon>
        <taxon>Spiralia</taxon>
        <taxon>Lophotrochozoa</taxon>
        <taxon>Platyhelminthes</taxon>
        <taxon>Trematoda</taxon>
        <taxon>Digenea</taxon>
        <taxon>Opisthorchiida</taxon>
        <taxon>Opisthorchiata</taxon>
        <taxon>Opisthorchiidae</taxon>
        <taxon>Opisthorchis</taxon>
    </lineage>
</organism>
<dbReference type="KEGG" id="ovi:T265_05306"/>
<keyword evidence="2" id="KW-1185">Reference proteome</keyword>
<dbReference type="EMBL" id="KL596717">
    <property type="protein sequence ID" value="KER27672.1"/>
    <property type="molecule type" value="Genomic_DNA"/>
</dbReference>
<evidence type="ECO:0000313" key="1">
    <source>
        <dbReference type="EMBL" id="KER27672.1"/>
    </source>
</evidence>
<protein>
    <submittedName>
        <fullName evidence="1">Uncharacterized protein</fullName>
    </submittedName>
</protein>
<proteinExistence type="predicted"/>
<dbReference type="CTD" id="20319488"/>
<dbReference type="GeneID" id="20319488"/>
<dbReference type="RefSeq" id="XP_009168553.1">
    <property type="nucleotide sequence ID" value="XM_009170289.1"/>
</dbReference>
<dbReference type="Proteomes" id="UP000054324">
    <property type="component" value="Unassembled WGS sequence"/>
</dbReference>
<accession>A0A074ZPF8</accession>
<name>A0A074ZPF8_OPIVI</name>
<reference evidence="1 2" key="1">
    <citation type="submission" date="2013-11" db="EMBL/GenBank/DDBJ databases">
        <title>Opisthorchis viverrini - life in the bile duct.</title>
        <authorList>
            <person name="Young N.D."/>
            <person name="Nagarajan N."/>
            <person name="Lin S.J."/>
            <person name="Korhonen P.K."/>
            <person name="Jex A.R."/>
            <person name="Hall R.S."/>
            <person name="Safavi-Hemami H."/>
            <person name="Kaewkong W."/>
            <person name="Bertrand D."/>
            <person name="Gao S."/>
            <person name="Seet Q."/>
            <person name="Wongkham S."/>
            <person name="Teh B.T."/>
            <person name="Wongkham C."/>
            <person name="Intapan P.M."/>
            <person name="Maleewong W."/>
            <person name="Yang X."/>
            <person name="Hu M."/>
            <person name="Wang Z."/>
            <person name="Hofmann A."/>
            <person name="Sternberg P.W."/>
            <person name="Tan P."/>
            <person name="Wang J."/>
            <person name="Gasser R.B."/>
        </authorList>
    </citation>
    <scope>NUCLEOTIDE SEQUENCE [LARGE SCALE GENOMIC DNA]</scope>
</reference>
<dbReference type="AlphaFoldDB" id="A0A074ZPF8"/>
<sequence>MNGFFNNPSTFLTDELTSVHQVNWHDRRTGGRLHRRAFHVEAGLKWRYLKVDNVWLGVEAWEKGQRAPYHLQGSPDPWLEALLDKSHNMCRCCGELTVDGLAWLFYIVDSVKKLIRIV</sequence>
<evidence type="ECO:0000313" key="2">
    <source>
        <dbReference type="Proteomes" id="UP000054324"/>
    </source>
</evidence>